<evidence type="ECO:0000256" key="2">
    <source>
        <dbReference type="ARBA" id="ARBA00022857"/>
    </source>
</evidence>
<accession>A0A2K1QV33</accession>
<dbReference type="InterPro" id="IPR036291">
    <property type="entry name" value="NAD(P)-bd_dom_sf"/>
</dbReference>
<dbReference type="PANTHER" id="PTHR43180">
    <property type="entry name" value="3-OXOACYL-(ACYL-CARRIER-PROTEIN) REDUCTASE (AFU_ORTHOLOGUE AFUA_6G11210)"/>
    <property type="match status" value="1"/>
</dbReference>
<gene>
    <name evidence="4" type="ORF">CAC42_6021</name>
</gene>
<keyword evidence="5" id="KW-1185">Reference proteome</keyword>
<proteinExistence type="inferred from homology"/>
<evidence type="ECO:0008006" key="6">
    <source>
        <dbReference type="Google" id="ProtNLM"/>
    </source>
</evidence>
<dbReference type="InterPro" id="IPR002347">
    <property type="entry name" value="SDR_fam"/>
</dbReference>
<dbReference type="STRING" id="2082308.A0A2K1QV33"/>
<dbReference type="InterPro" id="IPR020904">
    <property type="entry name" value="Sc_DH/Rdtase_CS"/>
</dbReference>
<evidence type="ECO:0000313" key="4">
    <source>
        <dbReference type="EMBL" id="PNS18926.1"/>
    </source>
</evidence>
<keyword evidence="2" id="KW-0521">NADP</keyword>
<dbReference type="SUPFAM" id="SSF51735">
    <property type="entry name" value="NAD(P)-binding Rossmann-fold domains"/>
    <property type="match status" value="1"/>
</dbReference>
<evidence type="ECO:0000256" key="1">
    <source>
        <dbReference type="ARBA" id="ARBA00006484"/>
    </source>
</evidence>
<dbReference type="GO" id="GO:0016491">
    <property type="term" value="F:oxidoreductase activity"/>
    <property type="evidence" value="ECO:0007669"/>
    <property type="project" value="UniProtKB-KW"/>
</dbReference>
<evidence type="ECO:0000256" key="3">
    <source>
        <dbReference type="ARBA" id="ARBA00023002"/>
    </source>
</evidence>
<dbReference type="EMBL" id="NKHZ01000036">
    <property type="protein sequence ID" value="PNS18926.1"/>
    <property type="molecule type" value="Genomic_DNA"/>
</dbReference>
<dbReference type="OrthoDB" id="37659at2759"/>
<dbReference type="PANTHER" id="PTHR43180:SF86">
    <property type="entry name" value="DEHYDROGENASE, PUTATIVE (AFU_ORTHOLOGUE AFUA_3G00290)-RELATED"/>
    <property type="match status" value="1"/>
</dbReference>
<dbReference type="Gene3D" id="3.40.50.720">
    <property type="entry name" value="NAD(P)-binding Rossmann-like Domain"/>
    <property type="match status" value="1"/>
</dbReference>
<comment type="similarity">
    <text evidence="1">Belongs to the short-chain dehydrogenases/reductases (SDR) family.</text>
</comment>
<name>A0A2K1QV33_9PEZI</name>
<protein>
    <recommendedName>
        <fullName evidence="6">3-hydroxyacyl-CoA dehydrogenase type-2</fullName>
    </recommendedName>
</protein>
<reference evidence="4 5" key="1">
    <citation type="submission" date="2017-06" db="EMBL/GenBank/DDBJ databases">
        <title>Draft genome sequence of a variant of Elsinoe murrayae.</title>
        <authorList>
            <person name="Cheng Q."/>
        </authorList>
    </citation>
    <scope>NUCLEOTIDE SEQUENCE [LARGE SCALE GENOMIC DNA]</scope>
    <source>
        <strain evidence="4 5">CQ-2017a</strain>
    </source>
</reference>
<comment type="caution">
    <text evidence="4">The sequence shown here is derived from an EMBL/GenBank/DDBJ whole genome shotgun (WGS) entry which is preliminary data.</text>
</comment>
<dbReference type="Pfam" id="PF00106">
    <property type="entry name" value="adh_short"/>
    <property type="match status" value="1"/>
</dbReference>
<evidence type="ECO:0000313" key="5">
    <source>
        <dbReference type="Proteomes" id="UP000243797"/>
    </source>
</evidence>
<sequence length="310" mass="33542">MTEYHPPSLSSLKDSVVVITGGASGMAADLVRLCHASGAHVFFGDVMVPDGEAIEAELRASNRSNHARFIAFDATNYKDNLHLFDVAYQTCGRVDHAVSAAGVTENGDLTDANLTLESVRIEPPRNMMRVMEINLTGVMYFSRIASVYLRQPALNDKSSTAKADKSLTLVSSIAGITEAPGLPIYSAAKHGVVGLMRSLRRTLIKAEPTSIRTNAILPWMTKTRMVRGIEKDWAEAGLPTNEPMDVAKIMAGVMADGSSNGSSLFVGGGRAFETDEGYDRTQPQWFGEMTEVWLKGQDVLGAGSRWQVKS</sequence>
<dbReference type="AlphaFoldDB" id="A0A2K1QV33"/>
<dbReference type="Proteomes" id="UP000243797">
    <property type="component" value="Unassembled WGS sequence"/>
</dbReference>
<dbReference type="PROSITE" id="PS00061">
    <property type="entry name" value="ADH_SHORT"/>
    <property type="match status" value="1"/>
</dbReference>
<dbReference type="InParanoid" id="A0A2K1QV33"/>
<keyword evidence="3" id="KW-0560">Oxidoreductase</keyword>
<dbReference type="PRINTS" id="PR00081">
    <property type="entry name" value="GDHRDH"/>
</dbReference>
<organism evidence="4 5">
    <name type="scientific">Sphaceloma murrayae</name>
    <dbReference type="NCBI Taxonomy" id="2082308"/>
    <lineage>
        <taxon>Eukaryota</taxon>
        <taxon>Fungi</taxon>
        <taxon>Dikarya</taxon>
        <taxon>Ascomycota</taxon>
        <taxon>Pezizomycotina</taxon>
        <taxon>Dothideomycetes</taxon>
        <taxon>Dothideomycetidae</taxon>
        <taxon>Myriangiales</taxon>
        <taxon>Elsinoaceae</taxon>
        <taxon>Sphaceloma</taxon>
    </lineage>
</organism>